<accession>A0AAD6UN81</accession>
<dbReference type="Proteomes" id="UP001219525">
    <property type="component" value="Unassembled WGS sequence"/>
</dbReference>
<keyword evidence="3" id="KW-1185">Reference proteome</keyword>
<feature type="compositionally biased region" description="Acidic residues" evidence="1">
    <location>
        <begin position="286"/>
        <end position="297"/>
    </location>
</feature>
<gene>
    <name evidence="2" type="ORF">GGX14DRAFT_481690</name>
</gene>
<protein>
    <submittedName>
        <fullName evidence="2">Uncharacterized protein</fullName>
    </submittedName>
</protein>
<name>A0AAD6UN81_9AGAR</name>
<comment type="caution">
    <text evidence="2">The sequence shown here is derived from an EMBL/GenBank/DDBJ whole genome shotgun (WGS) entry which is preliminary data.</text>
</comment>
<feature type="region of interest" description="Disordered" evidence="1">
    <location>
        <begin position="275"/>
        <end position="359"/>
    </location>
</feature>
<evidence type="ECO:0000313" key="2">
    <source>
        <dbReference type="EMBL" id="KAJ7191281.1"/>
    </source>
</evidence>
<sequence length="359" mass="41091">MTDELKKQIETHTKLFKALMAHIPDLEPVLRHLYAHYPNVWTLLVQDFNYVARQTRSNESNEFKHQFAYLLPNPGCDVLLPPLSLGDSKEDRGHAHGWTSRLLMPWIDRMCLEPWNFRPGSNRPPRDPRNDSIMRRIDKKTYAPNIKLFPSFLYDDDLYDKDDPTSGLCRSYPIIRSLWHTWTSPHTAIEGIGSRGIPKRCNAKTHKTFRMRSPMVAYAVSQVYLMLHPCDWDDLPRVEELYNEILDLFDGDDADEEWAGDTLVFLQGQVFGCNRSTAEPQVPGSDESEPESDEDQDTAATIKTIARRRRAQPLRRNHREIPHAPRSFTSLEETEVEREAAAAAAPVAAPTTAGATAQR</sequence>
<dbReference type="EMBL" id="JARJCW010000135">
    <property type="protein sequence ID" value="KAJ7191281.1"/>
    <property type="molecule type" value="Genomic_DNA"/>
</dbReference>
<evidence type="ECO:0000256" key="1">
    <source>
        <dbReference type="SAM" id="MobiDB-lite"/>
    </source>
</evidence>
<organism evidence="2 3">
    <name type="scientific">Mycena pura</name>
    <dbReference type="NCBI Taxonomy" id="153505"/>
    <lineage>
        <taxon>Eukaryota</taxon>
        <taxon>Fungi</taxon>
        <taxon>Dikarya</taxon>
        <taxon>Basidiomycota</taxon>
        <taxon>Agaricomycotina</taxon>
        <taxon>Agaricomycetes</taxon>
        <taxon>Agaricomycetidae</taxon>
        <taxon>Agaricales</taxon>
        <taxon>Marasmiineae</taxon>
        <taxon>Mycenaceae</taxon>
        <taxon>Mycena</taxon>
    </lineage>
</organism>
<proteinExistence type="predicted"/>
<dbReference type="Pfam" id="PF20414">
    <property type="entry name" value="DUF6698"/>
    <property type="match status" value="1"/>
</dbReference>
<evidence type="ECO:0000313" key="3">
    <source>
        <dbReference type="Proteomes" id="UP001219525"/>
    </source>
</evidence>
<dbReference type="AlphaFoldDB" id="A0AAD6UN81"/>
<feature type="compositionally biased region" description="Basic residues" evidence="1">
    <location>
        <begin position="305"/>
        <end position="318"/>
    </location>
</feature>
<reference evidence="2" key="1">
    <citation type="submission" date="2023-03" db="EMBL/GenBank/DDBJ databases">
        <title>Massive genome expansion in bonnet fungi (Mycena s.s.) driven by repeated elements and novel gene families across ecological guilds.</title>
        <authorList>
            <consortium name="Lawrence Berkeley National Laboratory"/>
            <person name="Harder C.B."/>
            <person name="Miyauchi S."/>
            <person name="Viragh M."/>
            <person name="Kuo A."/>
            <person name="Thoen E."/>
            <person name="Andreopoulos B."/>
            <person name="Lu D."/>
            <person name="Skrede I."/>
            <person name="Drula E."/>
            <person name="Henrissat B."/>
            <person name="Morin E."/>
            <person name="Kohler A."/>
            <person name="Barry K."/>
            <person name="LaButti K."/>
            <person name="Morin E."/>
            <person name="Salamov A."/>
            <person name="Lipzen A."/>
            <person name="Mereny Z."/>
            <person name="Hegedus B."/>
            <person name="Baldrian P."/>
            <person name="Stursova M."/>
            <person name="Weitz H."/>
            <person name="Taylor A."/>
            <person name="Grigoriev I.V."/>
            <person name="Nagy L.G."/>
            <person name="Martin F."/>
            <person name="Kauserud H."/>
        </authorList>
    </citation>
    <scope>NUCLEOTIDE SEQUENCE</scope>
    <source>
        <strain evidence="2">9144</strain>
    </source>
</reference>
<dbReference type="InterPro" id="IPR046521">
    <property type="entry name" value="DUF6698"/>
</dbReference>
<feature type="compositionally biased region" description="Low complexity" evidence="1">
    <location>
        <begin position="341"/>
        <end position="359"/>
    </location>
</feature>